<dbReference type="RefSeq" id="WP_152097242.1">
    <property type="nucleotide sequence ID" value="NZ_AP021861.1"/>
</dbReference>
<organism evidence="1 2">
    <name type="scientific">Lacipirellula parvula</name>
    <dbReference type="NCBI Taxonomy" id="2650471"/>
    <lineage>
        <taxon>Bacteria</taxon>
        <taxon>Pseudomonadati</taxon>
        <taxon>Planctomycetota</taxon>
        <taxon>Planctomycetia</taxon>
        <taxon>Pirellulales</taxon>
        <taxon>Lacipirellulaceae</taxon>
        <taxon>Lacipirellula</taxon>
    </lineage>
</organism>
<reference evidence="2" key="1">
    <citation type="submission" date="2019-10" db="EMBL/GenBank/DDBJ databases">
        <title>Lacipirellula parvula gen. nov., sp. nov., representing a lineage of planctomycetes widespread in freshwater anoxic habitats, and description of the family Lacipirellulaceae.</title>
        <authorList>
            <person name="Dedysh S.N."/>
            <person name="Kulichevskaya I.S."/>
            <person name="Beletsky A.V."/>
            <person name="Rakitin A.L."/>
            <person name="Mardanov A.V."/>
            <person name="Ivanova A.A."/>
            <person name="Saltykova V.X."/>
            <person name="Rijpstra W.I.C."/>
            <person name="Sinninghe Damste J.S."/>
            <person name="Ravin N.V."/>
        </authorList>
    </citation>
    <scope>NUCLEOTIDE SEQUENCE [LARGE SCALE GENOMIC DNA]</scope>
    <source>
        <strain evidence="2">PX69</strain>
    </source>
</reference>
<dbReference type="KEGG" id="lpav:PLANPX_0629"/>
<dbReference type="EMBL" id="AP021861">
    <property type="protein sequence ID" value="BBO31017.1"/>
    <property type="molecule type" value="Genomic_DNA"/>
</dbReference>
<accession>A0A5K7X5C7</accession>
<proteinExistence type="predicted"/>
<evidence type="ECO:0000313" key="1">
    <source>
        <dbReference type="EMBL" id="BBO31017.1"/>
    </source>
</evidence>
<dbReference type="AlphaFoldDB" id="A0A5K7X5C7"/>
<name>A0A5K7X5C7_9BACT</name>
<gene>
    <name evidence="1" type="ORF">PLANPX_0629</name>
</gene>
<protein>
    <submittedName>
        <fullName evidence="1">Uncharacterized protein</fullName>
    </submittedName>
</protein>
<dbReference type="Proteomes" id="UP000326837">
    <property type="component" value="Chromosome"/>
</dbReference>
<keyword evidence="2" id="KW-1185">Reference proteome</keyword>
<evidence type="ECO:0000313" key="2">
    <source>
        <dbReference type="Proteomes" id="UP000326837"/>
    </source>
</evidence>
<sequence length="131" mass="15074">MGRCSDTADTSTTRGAASLAKSLAPEEIRRGDYVTALHVVSEWPSWYWDDDDALHPRDELVRIRSVPCDEAEPLEVVSICLPFVLVKTPQREGKVLDVRRMRLARLDRSFAKQARRELQRREKRLEAKAKK</sequence>